<dbReference type="SUPFAM" id="SSF53850">
    <property type="entry name" value="Periplasmic binding protein-like II"/>
    <property type="match status" value="1"/>
</dbReference>
<reference evidence="4" key="1">
    <citation type="submission" date="2019-01" db="EMBL/GenBank/DDBJ databases">
        <title>Complete genome of Halorubrum ezzemoulense strain FB21.</title>
        <authorList>
            <person name="Feng Y."/>
            <person name="Louyakis A.S."/>
            <person name="Papke R.T."/>
            <person name="Gogarten J.P."/>
        </authorList>
    </citation>
    <scope>NUCLEOTIDE SEQUENCE [LARGE SCALE GENOMIC DNA]</scope>
    <source>
        <strain evidence="4">Fb21</strain>
    </source>
</reference>
<accession>A0A481RJ33</accession>
<dbReference type="Gene3D" id="3.40.190.10">
    <property type="entry name" value="Periplasmic binding protein-like II"/>
    <property type="match status" value="2"/>
</dbReference>
<dbReference type="InterPro" id="IPR006059">
    <property type="entry name" value="SBP"/>
</dbReference>
<dbReference type="PROSITE" id="PS51318">
    <property type="entry name" value="TAT"/>
    <property type="match status" value="1"/>
</dbReference>
<dbReference type="GeneID" id="38951725"/>
<dbReference type="GO" id="GO:0030975">
    <property type="term" value="F:thiamine binding"/>
    <property type="evidence" value="ECO:0007669"/>
    <property type="project" value="InterPro"/>
</dbReference>
<feature type="region of interest" description="Disordered" evidence="2">
    <location>
        <begin position="1"/>
        <end position="21"/>
    </location>
</feature>
<dbReference type="AlphaFoldDB" id="A0A481RJ33"/>
<dbReference type="NCBIfam" id="TIGR01254">
    <property type="entry name" value="sfuA"/>
    <property type="match status" value="1"/>
</dbReference>
<evidence type="ECO:0000256" key="1">
    <source>
        <dbReference type="ARBA" id="ARBA00022729"/>
    </source>
</evidence>
<dbReference type="InterPro" id="IPR005948">
    <property type="entry name" value="ThiB-like"/>
</dbReference>
<dbReference type="KEGG" id="hezz:EO776_15235"/>
<evidence type="ECO:0000256" key="2">
    <source>
        <dbReference type="SAM" id="MobiDB-lite"/>
    </source>
</evidence>
<feature type="region of interest" description="Disordered" evidence="2">
    <location>
        <begin position="39"/>
        <end position="72"/>
    </location>
</feature>
<dbReference type="GO" id="GO:0015888">
    <property type="term" value="P:thiamine transport"/>
    <property type="evidence" value="ECO:0007669"/>
    <property type="project" value="InterPro"/>
</dbReference>
<dbReference type="EMBL" id="CP034940">
    <property type="protein sequence ID" value="QAY21251.1"/>
    <property type="molecule type" value="Genomic_DNA"/>
</dbReference>
<dbReference type="Pfam" id="PF13416">
    <property type="entry name" value="SBP_bac_8"/>
    <property type="match status" value="1"/>
</dbReference>
<sequence length="410" mass="44037">MTDDESRTRRRRARPHTRRRFLTAAGAAGAIALAGCSAEQVDDGGDGGDGDGGNGTDDGGSESGDGGDETPTLTVATYTNFIDAPSVSPGEWLKEEFESRYDATLEWATPDNEVNYYVERAASGAGIDADLYVGLTTEDLVRVDGALDEDLFAEAGDVDGRDAVKEGLRFDPFERAVPFDTGYVSLVYDSTTTEAPETFDGLLDDEHAGALIAQNPGGSATGRAFLLHTISRFGDGGVASDGDGEAVAGGDGDPDYDYLDYWAELQANDVRVLGSWDDAYAAWSEGEAPIVVSYSTDQVFADMEDADLQKHQIRFLNDQAYANPEGMALFADADEPDLAREFMSFMLEPDVQGEIAQRNVAFPSTDGAELPSDYAELAKEPADPVTFTYDELQGSVDAWVEAWERQYAGN</sequence>
<feature type="compositionally biased region" description="Acidic residues" evidence="2">
    <location>
        <begin position="40"/>
        <end position="49"/>
    </location>
</feature>
<proteinExistence type="predicted"/>
<organism evidence="3 4">
    <name type="scientific">Halorubrum ezzemoulense</name>
    <name type="common">Halorubrum chaoviator</name>
    <dbReference type="NCBI Taxonomy" id="337243"/>
    <lineage>
        <taxon>Archaea</taxon>
        <taxon>Methanobacteriati</taxon>
        <taxon>Methanobacteriota</taxon>
        <taxon>Stenosarchaea group</taxon>
        <taxon>Halobacteria</taxon>
        <taxon>Halobacteriales</taxon>
        <taxon>Haloferacaceae</taxon>
        <taxon>Halorubrum</taxon>
    </lineage>
</organism>
<evidence type="ECO:0000313" key="3">
    <source>
        <dbReference type="EMBL" id="QAY21251.1"/>
    </source>
</evidence>
<feature type="compositionally biased region" description="Gly residues" evidence="2">
    <location>
        <begin position="50"/>
        <end position="64"/>
    </location>
</feature>
<keyword evidence="1" id="KW-0732">Signal</keyword>
<gene>
    <name evidence="3" type="ORF">EO776_15235</name>
</gene>
<protein>
    <submittedName>
        <fullName evidence="3">Thiamine ABC transporter substrate-binding protein</fullName>
    </submittedName>
</protein>
<dbReference type="RefSeq" id="WP_129452521.1">
    <property type="nucleotide sequence ID" value="NZ_CP034940.1"/>
</dbReference>
<feature type="compositionally biased region" description="Basic residues" evidence="2">
    <location>
        <begin position="8"/>
        <end position="21"/>
    </location>
</feature>
<evidence type="ECO:0000313" key="4">
    <source>
        <dbReference type="Proteomes" id="UP000293073"/>
    </source>
</evidence>
<dbReference type="Proteomes" id="UP000293073">
    <property type="component" value="Chromosome"/>
</dbReference>
<dbReference type="PANTHER" id="PTHR30006">
    <property type="entry name" value="THIAMINE-BINDING PERIPLASMIC PROTEIN-RELATED"/>
    <property type="match status" value="1"/>
</dbReference>
<dbReference type="PANTHER" id="PTHR30006:SF2">
    <property type="entry name" value="ABC TRANSPORTER SUBSTRATE-BINDING PROTEIN"/>
    <property type="match status" value="1"/>
</dbReference>
<dbReference type="InterPro" id="IPR006311">
    <property type="entry name" value="TAT_signal"/>
</dbReference>
<name>A0A481RJ33_HALEZ</name>